<protein>
    <submittedName>
        <fullName evidence="1">Uncharacterized protein</fullName>
    </submittedName>
</protein>
<name>A0AAD1SAD8_PELCU</name>
<dbReference type="Proteomes" id="UP001295444">
    <property type="component" value="Chromosome 05"/>
</dbReference>
<organism evidence="1 2">
    <name type="scientific">Pelobates cultripes</name>
    <name type="common">Western spadefoot toad</name>
    <dbReference type="NCBI Taxonomy" id="61616"/>
    <lineage>
        <taxon>Eukaryota</taxon>
        <taxon>Metazoa</taxon>
        <taxon>Chordata</taxon>
        <taxon>Craniata</taxon>
        <taxon>Vertebrata</taxon>
        <taxon>Euteleostomi</taxon>
        <taxon>Amphibia</taxon>
        <taxon>Batrachia</taxon>
        <taxon>Anura</taxon>
        <taxon>Pelobatoidea</taxon>
        <taxon>Pelobatidae</taxon>
        <taxon>Pelobates</taxon>
    </lineage>
</organism>
<proteinExistence type="predicted"/>
<gene>
    <name evidence="1" type="ORF">PECUL_23A051987</name>
</gene>
<dbReference type="EMBL" id="OW240916">
    <property type="protein sequence ID" value="CAH2295579.1"/>
    <property type="molecule type" value="Genomic_DNA"/>
</dbReference>
<accession>A0AAD1SAD8</accession>
<keyword evidence="2" id="KW-1185">Reference proteome</keyword>
<evidence type="ECO:0000313" key="1">
    <source>
        <dbReference type="EMBL" id="CAH2295579.1"/>
    </source>
</evidence>
<sequence length="102" mass="11566">MMPHEKNYLDNVSIVGHQEDSIIFCQCIVIKSRIEKGEAWIPSSCYGLLTKNTPICLQQHLLSAVIPTMYWLLTMYLAHLHMATASEGSWGLTEEQNVSTQQ</sequence>
<dbReference type="AlphaFoldDB" id="A0AAD1SAD8"/>
<reference evidence="1" key="1">
    <citation type="submission" date="2022-03" db="EMBL/GenBank/DDBJ databases">
        <authorList>
            <person name="Alioto T."/>
            <person name="Alioto T."/>
            <person name="Gomez Garrido J."/>
        </authorList>
    </citation>
    <scope>NUCLEOTIDE SEQUENCE</scope>
</reference>
<evidence type="ECO:0000313" key="2">
    <source>
        <dbReference type="Proteomes" id="UP001295444"/>
    </source>
</evidence>